<name>A0A972NXV8_9BURK</name>
<dbReference type="InterPro" id="IPR002514">
    <property type="entry name" value="Transposase_8"/>
</dbReference>
<accession>A0A972NXV8</accession>
<comment type="caution">
    <text evidence="1">The sequence shown here is derived from an EMBL/GenBank/DDBJ whole genome shotgun (WGS) entry which is preliminary data.</text>
</comment>
<gene>
    <name evidence="1" type="ORF">GNZ13_43125</name>
</gene>
<dbReference type="GO" id="GO:0004803">
    <property type="term" value="F:transposase activity"/>
    <property type="evidence" value="ECO:0007669"/>
    <property type="project" value="InterPro"/>
</dbReference>
<keyword evidence="2" id="KW-1185">Reference proteome</keyword>
<dbReference type="GO" id="GO:0003677">
    <property type="term" value="F:DNA binding"/>
    <property type="evidence" value="ECO:0007669"/>
    <property type="project" value="InterPro"/>
</dbReference>
<dbReference type="EMBL" id="WOEZ01000255">
    <property type="protein sequence ID" value="NPT61156.1"/>
    <property type="molecule type" value="Genomic_DNA"/>
</dbReference>
<dbReference type="RefSeq" id="WP_172176561.1">
    <property type="nucleotide sequence ID" value="NZ_WOEZ01000255.1"/>
</dbReference>
<dbReference type="GO" id="GO:0006313">
    <property type="term" value="P:DNA transposition"/>
    <property type="evidence" value="ECO:0007669"/>
    <property type="project" value="InterPro"/>
</dbReference>
<proteinExistence type="predicted"/>
<dbReference type="Pfam" id="PF01527">
    <property type="entry name" value="HTH_Tnp_1"/>
    <property type="match status" value="1"/>
</dbReference>
<reference evidence="1 2" key="1">
    <citation type="submission" date="2019-11" db="EMBL/GenBank/DDBJ databases">
        <title>Metabolism of dissolved organic matter in forest soils.</title>
        <authorList>
            <person name="Cyle K.T."/>
            <person name="Wilhelm R.C."/>
            <person name="Martinez C.E."/>
        </authorList>
    </citation>
    <scope>NUCLEOTIDE SEQUENCE [LARGE SCALE GENOMIC DNA]</scope>
    <source>
        <strain evidence="1 2">5N</strain>
    </source>
</reference>
<organism evidence="1 2">
    <name type="scientific">Paraburkholderia elongata</name>
    <dbReference type="NCBI Taxonomy" id="2675747"/>
    <lineage>
        <taxon>Bacteria</taxon>
        <taxon>Pseudomonadati</taxon>
        <taxon>Pseudomonadota</taxon>
        <taxon>Betaproteobacteria</taxon>
        <taxon>Burkholderiales</taxon>
        <taxon>Burkholderiaceae</taxon>
        <taxon>Paraburkholderia</taxon>
    </lineage>
</organism>
<protein>
    <submittedName>
        <fullName evidence="1">Transposase</fullName>
    </submittedName>
</protein>
<dbReference type="AlphaFoldDB" id="A0A972NXV8"/>
<dbReference type="Proteomes" id="UP000655523">
    <property type="component" value="Unassembled WGS sequence"/>
</dbReference>
<sequence>MKAKARGRRSGSKNYSRQVREAVVAQASDPVRSIAEIAQEHGLKPHAGSPFSGVNATLESLFKCQRERPFHLGRYC</sequence>
<evidence type="ECO:0000313" key="2">
    <source>
        <dbReference type="Proteomes" id="UP000655523"/>
    </source>
</evidence>
<evidence type="ECO:0000313" key="1">
    <source>
        <dbReference type="EMBL" id="NPT61156.1"/>
    </source>
</evidence>